<dbReference type="Proteomes" id="UP000682951">
    <property type="component" value="Unassembled WGS sequence"/>
</dbReference>
<dbReference type="InterPro" id="IPR036259">
    <property type="entry name" value="MFS_trans_sf"/>
</dbReference>
<organism evidence="6 7">
    <name type="scientific">Campylobacter anatolicus</name>
    <dbReference type="NCBI Taxonomy" id="2829105"/>
    <lineage>
        <taxon>Bacteria</taxon>
        <taxon>Pseudomonadati</taxon>
        <taxon>Campylobacterota</taxon>
        <taxon>Epsilonproteobacteria</taxon>
        <taxon>Campylobacterales</taxon>
        <taxon>Campylobacteraceae</taxon>
        <taxon>Campylobacter</taxon>
    </lineage>
</organism>
<gene>
    <name evidence="6" type="ORF">KDD93_02825</name>
</gene>
<evidence type="ECO:0000256" key="1">
    <source>
        <dbReference type="ARBA" id="ARBA00022692"/>
    </source>
</evidence>
<evidence type="ECO:0000256" key="4">
    <source>
        <dbReference type="SAM" id="Phobius"/>
    </source>
</evidence>
<dbReference type="CDD" id="cd17478">
    <property type="entry name" value="MFS_FsR"/>
    <property type="match status" value="1"/>
</dbReference>
<dbReference type="InterPro" id="IPR022324">
    <property type="entry name" value="Bacilysin_exporter_BacE_put"/>
</dbReference>
<sequence length="385" mass="41420">MKKPHHIYLLTLSHASNDMCSGALPALLPFFIKAYGLSYAQAATLVFASAIASSVLQPFFGYFSDKFSRSYFISLGIFLSGLGVSLMGFTSSYYTLFICAIISGIGSAIFHPEAAKMTNSISSQDSKAKGMSLFAVGGNIGFAVGPLLAGFIVHYVGFYALITFGLVCSSVAVVFLYTLPSIKRLSQKVANSVKNTSNLVATNDWRMFARLSFVIFARSVIFFTLNTFIPIYWINVLHQSTTTASSALAILFSFGVVVTIIGGAITDKLGNIKMLRYAYMAMVPILFAFTQSTNVYLSTLLLFFVGGAVFAPYSATVLLGQHYLARNIGFASGVTLGLGVSIGGIITPLVGKFADNYGLENAMQILWIVAIIGLVASFTLRPKRV</sequence>
<feature type="transmembrane region" description="Helical" evidence="4">
    <location>
        <begin position="362"/>
        <end position="380"/>
    </location>
</feature>
<protein>
    <submittedName>
        <fullName evidence="6">MFS transporter</fullName>
    </submittedName>
</protein>
<dbReference type="PANTHER" id="PTHR43129">
    <property type="entry name" value="FOSMIDOMYCIN RESISTANCE PROTEIN"/>
    <property type="match status" value="1"/>
</dbReference>
<feature type="transmembrane region" description="Helical" evidence="4">
    <location>
        <begin position="277"/>
        <end position="294"/>
    </location>
</feature>
<keyword evidence="3 4" id="KW-0472">Membrane</keyword>
<evidence type="ECO:0000256" key="3">
    <source>
        <dbReference type="ARBA" id="ARBA00023136"/>
    </source>
</evidence>
<dbReference type="SUPFAM" id="SSF103473">
    <property type="entry name" value="MFS general substrate transporter"/>
    <property type="match status" value="1"/>
</dbReference>
<name>A0ABS5HGX8_9BACT</name>
<evidence type="ECO:0000313" key="7">
    <source>
        <dbReference type="Proteomes" id="UP000682951"/>
    </source>
</evidence>
<feature type="transmembrane region" description="Helical" evidence="4">
    <location>
        <begin position="38"/>
        <end position="63"/>
    </location>
</feature>
<dbReference type="InterPro" id="IPR011701">
    <property type="entry name" value="MFS"/>
</dbReference>
<feature type="transmembrane region" description="Helical" evidence="4">
    <location>
        <begin position="70"/>
        <end position="87"/>
    </location>
</feature>
<evidence type="ECO:0000313" key="6">
    <source>
        <dbReference type="EMBL" id="MBR8463503.1"/>
    </source>
</evidence>
<feature type="transmembrane region" description="Helical" evidence="4">
    <location>
        <begin position="327"/>
        <end position="350"/>
    </location>
</feature>
<comment type="caution">
    <text evidence="6">The sequence shown here is derived from an EMBL/GenBank/DDBJ whole genome shotgun (WGS) entry which is preliminary data.</text>
</comment>
<dbReference type="RefSeq" id="WP_212141648.1">
    <property type="nucleotide sequence ID" value="NZ_JAGSSW010000002.1"/>
</dbReference>
<feature type="transmembrane region" description="Helical" evidence="4">
    <location>
        <begin position="93"/>
        <end position="110"/>
    </location>
</feature>
<feature type="domain" description="Major facilitator superfamily (MFS) profile" evidence="5">
    <location>
        <begin position="6"/>
        <end position="385"/>
    </location>
</feature>
<evidence type="ECO:0000256" key="2">
    <source>
        <dbReference type="ARBA" id="ARBA00022989"/>
    </source>
</evidence>
<feature type="transmembrane region" description="Helical" evidence="4">
    <location>
        <begin position="213"/>
        <end position="234"/>
    </location>
</feature>
<feature type="transmembrane region" description="Helical" evidence="4">
    <location>
        <begin position="131"/>
        <end position="152"/>
    </location>
</feature>
<keyword evidence="1 4" id="KW-0812">Transmembrane</keyword>
<dbReference type="PROSITE" id="PS50850">
    <property type="entry name" value="MFS"/>
    <property type="match status" value="1"/>
</dbReference>
<dbReference type="PRINTS" id="PR01988">
    <property type="entry name" value="EXPORTERBACE"/>
</dbReference>
<dbReference type="InterPro" id="IPR020846">
    <property type="entry name" value="MFS_dom"/>
</dbReference>
<accession>A0ABS5HGX8</accession>
<feature type="transmembrane region" description="Helical" evidence="4">
    <location>
        <begin position="158"/>
        <end position="179"/>
    </location>
</feature>
<keyword evidence="7" id="KW-1185">Reference proteome</keyword>
<evidence type="ECO:0000259" key="5">
    <source>
        <dbReference type="PROSITE" id="PS50850"/>
    </source>
</evidence>
<feature type="transmembrane region" description="Helical" evidence="4">
    <location>
        <begin position="300"/>
        <end position="320"/>
    </location>
</feature>
<dbReference type="Gene3D" id="1.20.1250.20">
    <property type="entry name" value="MFS general substrate transporter like domains"/>
    <property type="match status" value="2"/>
</dbReference>
<proteinExistence type="predicted"/>
<dbReference type="PANTHER" id="PTHR43129:SF1">
    <property type="entry name" value="FOSMIDOMYCIN RESISTANCE PROTEIN"/>
    <property type="match status" value="1"/>
</dbReference>
<dbReference type="Pfam" id="PF07690">
    <property type="entry name" value="MFS_1"/>
    <property type="match status" value="1"/>
</dbReference>
<dbReference type="EMBL" id="JAGSSW010000002">
    <property type="protein sequence ID" value="MBR8463503.1"/>
    <property type="molecule type" value="Genomic_DNA"/>
</dbReference>
<reference evidence="6 7" key="1">
    <citation type="submission" date="2021-04" db="EMBL/GenBank/DDBJ databases">
        <title>Molecular and phenotypic characterization and identification of bacterial isolates recovered from the Anatolian ground squirrels (Spermophilus xanthoprymnus) and which have the potential to form a new species in the Campylobacter genus.</title>
        <authorList>
            <person name="Aydin F."/>
            <person name="Abay S."/>
            <person name="Kayman T."/>
            <person name="Karakaya E."/>
            <person name="Mustak H.K."/>
            <person name="Mustak I.B."/>
            <person name="Bilgin N."/>
            <person name="Duzler A."/>
            <person name="Sahin O."/>
            <person name="Guran O."/>
            <person name="Saticioglu I.B."/>
        </authorList>
    </citation>
    <scope>NUCLEOTIDE SEQUENCE [LARGE SCALE GENOMIC DNA]</scope>
    <source>
        <strain evidence="7">faydin-G24</strain>
    </source>
</reference>
<keyword evidence="2 4" id="KW-1133">Transmembrane helix</keyword>
<feature type="transmembrane region" description="Helical" evidence="4">
    <location>
        <begin position="246"/>
        <end position="265"/>
    </location>
</feature>